<dbReference type="InterPro" id="IPR012899">
    <property type="entry name" value="LTXXQ"/>
</dbReference>
<dbReference type="PANTHER" id="PTHR38102">
    <property type="entry name" value="PERIPLASMIC CHAPERONE SPY"/>
    <property type="match status" value="1"/>
</dbReference>
<keyword evidence="4" id="KW-0574">Periplasm</keyword>
<feature type="signal peptide" evidence="6">
    <location>
        <begin position="1"/>
        <end position="22"/>
    </location>
</feature>
<dbReference type="PANTHER" id="PTHR38102:SF1">
    <property type="entry name" value="PERIPLASMIC CHAPERONE SPY"/>
    <property type="match status" value="1"/>
</dbReference>
<sequence length="183" mass="20503">MRKLTALVLASSLTMGMSAAYAADTATTTTAPAAQSDTQQTMPMQHHMKRGMHHNGKMKGGPHGGMFAGLNLTEQQREQMRAISNDFRNSHHQMPGMGMGHMQEMHKFVASDTFDEAAARAQIESTNKARNDMMLDRMKMENKMYNVLTPEQKKQFAQNYEQRMKQWQDRANNAGKAPAPATN</sequence>
<evidence type="ECO:0000256" key="2">
    <source>
        <dbReference type="ARBA" id="ARBA00008441"/>
    </source>
</evidence>
<dbReference type="EMBL" id="QRAP01000001">
    <property type="protein sequence ID" value="RDK96933.1"/>
    <property type="molecule type" value="Genomic_DNA"/>
</dbReference>
<reference evidence="7 8" key="1">
    <citation type="submission" date="2018-07" db="EMBL/GenBank/DDBJ databases">
        <title>Genomic Encyclopedia of Type Strains, Phase IV (KMG-IV): sequencing the most valuable type-strain genomes for metagenomic binning, comparative biology and taxonomic classification.</title>
        <authorList>
            <person name="Goeker M."/>
        </authorList>
    </citation>
    <scope>NUCLEOTIDE SEQUENCE [LARGE SCALE GENOMIC DNA]</scope>
    <source>
        <strain evidence="7 8">DSM 103736</strain>
    </source>
</reference>
<evidence type="ECO:0000313" key="8">
    <source>
        <dbReference type="Proteomes" id="UP000254848"/>
    </source>
</evidence>
<name>A0A370R3E5_9GAMM</name>
<accession>A0A370R3E5</accession>
<evidence type="ECO:0000256" key="3">
    <source>
        <dbReference type="ARBA" id="ARBA00022729"/>
    </source>
</evidence>
<dbReference type="Gene3D" id="1.20.120.1490">
    <property type="match status" value="1"/>
</dbReference>
<dbReference type="InterPro" id="IPR052211">
    <property type="entry name" value="Cpx_auxiliary_protein"/>
</dbReference>
<organism evidence="7 8">
    <name type="scientific">Enterobacillus tribolii</name>
    <dbReference type="NCBI Taxonomy" id="1487935"/>
    <lineage>
        <taxon>Bacteria</taxon>
        <taxon>Pseudomonadati</taxon>
        <taxon>Pseudomonadota</taxon>
        <taxon>Gammaproteobacteria</taxon>
        <taxon>Enterobacterales</taxon>
        <taxon>Hafniaceae</taxon>
        <taxon>Enterobacillus</taxon>
    </lineage>
</organism>
<dbReference type="GO" id="GO:0051082">
    <property type="term" value="F:unfolded protein binding"/>
    <property type="evidence" value="ECO:0007669"/>
    <property type="project" value="TreeGrafter"/>
</dbReference>
<dbReference type="Proteomes" id="UP000254848">
    <property type="component" value="Unassembled WGS sequence"/>
</dbReference>
<protein>
    <submittedName>
        <fullName evidence="7">Spy/CpxP family protein refolding chaperone</fullName>
    </submittedName>
</protein>
<keyword evidence="3 6" id="KW-0732">Signal</keyword>
<feature type="chain" id="PRO_5016580433" evidence="6">
    <location>
        <begin position="23"/>
        <end position="183"/>
    </location>
</feature>
<dbReference type="GO" id="GO:0030288">
    <property type="term" value="C:outer membrane-bounded periplasmic space"/>
    <property type="evidence" value="ECO:0007669"/>
    <property type="project" value="TreeGrafter"/>
</dbReference>
<comment type="caution">
    <text evidence="7">The sequence shown here is derived from an EMBL/GenBank/DDBJ whole genome shotgun (WGS) entry which is preliminary data.</text>
</comment>
<dbReference type="OrthoDB" id="6415382at2"/>
<dbReference type="RefSeq" id="WP_115456706.1">
    <property type="nucleotide sequence ID" value="NZ_QRAP01000001.1"/>
</dbReference>
<gene>
    <name evidence="7" type="ORF">C8D90_101370</name>
</gene>
<feature type="region of interest" description="Disordered" evidence="5">
    <location>
        <begin position="156"/>
        <end position="183"/>
    </location>
</feature>
<keyword evidence="8" id="KW-1185">Reference proteome</keyword>
<evidence type="ECO:0000256" key="5">
    <source>
        <dbReference type="SAM" id="MobiDB-lite"/>
    </source>
</evidence>
<evidence type="ECO:0000256" key="1">
    <source>
        <dbReference type="ARBA" id="ARBA00004418"/>
    </source>
</evidence>
<dbReference type="AlphaFoldDB" id="A0A370R3E5"/>
<dbReference type="CDD" id="cd09916">
    <property type="entry name" value="CpxP_like"/>
    <property type="match status" value="1"/>
</dbReference>
<comment type="similarity">
    <text evidence="2">Belongs to the CpxP/Spy family.</text>
</comment>
<proteinExistence type="inferred from homology"/>
<evidence type="ECO:0000256" key="4">
    <source>
        <dbReference type="ARBA" id="ARBA00022764"/>
    </source>
</evidence>
<comment type="subcellular location">
    <subcellularLocation>
        <location evidence="1">Periplasm</location>
    </subcellularLocation>
</comment>
<evidence type="ECO:0000313" key="7">
    <source>
        <dbReference type="EMBL" id="RDK96933.1"/>
    </source>
</evidence>
<dbReference type="Pfam" id="PF07813">
    <property type="entry name" value="LTXXQ"/>
    <property type="match status" value="1"/>
</dbReference>
<dbReference type="PIRSF" id="PIRSF034445">
    <property type="entry name" value="CpxP_Spy"/>
    <property type="match status" value="1"/>
</dbReference>
<evidence type="ECO:0000256" key="6">
    <source>
        <dbReference type="SAM" id="SignalP"/>
    </source>
</evidence>